<proteinExistence type="predicted"/>
<gene>
    <name evidence="1" type="ORF">Ciccas_014376</name>
</gene>
<evidence type="ECO:0000313" key="2">
    <source>
        <dbReference type="Proteomes" id="UP001626550"/>
    </source>
</evidence>
<dbReference type="AlphaFoldDB" id="A0ABD2PIF1"/>
<protein>
    <submittedName>
        <fullName evidence="1">Uncharacterized protein</fullName>
    </submittedName>
</protein>
<evidence type="ECO:0000313" key="1">
    <source>
        <dbReference type="EMBL" id="KAL3307118.1"/>
    </source>
</evidence>
<dbReference type="EMBL" id="JBJKFK010008275">
    <property type="protein sequence ID" value="KAL3307118.1"/>
    <property type="molecule type" value="Genomic_DNA"/>
</dbReference>
<accession>A0ABD2PIF1</accession>
<sequence length="95" mass="11199">MLPFKCIWMNKLNDSKRRELLDLAEMAMDQQMESVFFLDSLSRKLKQFCALSKQQKLERTKLSEGLRIKRLIRRMSFAMSKNRGAGLWDALQGSR</sequence>
<comment type="caution">
    <text evidence="1">The sequence shown here is derived from an EMBL/GenBank/DDBJ whole genome shotgun (WGS) entry which is preliminary data.</text>
</comment>
<keyword evidence="2" id="KW-1185">Reference proteome</keyword>
<organism evidence="1 2">
    <name type="scientific">Cichlidogyrus casuarinus</name>
    <dbReference type="NCBI Taxonomy" id="1844966"/>
    <lineage>
        <taxon>Eukaryota</taxon>
        <taxon>Metazoa</taxon>
        <taxon>Spiralia</taxon>
        <taxon>Lophotrochozoa</taxon>
        <taxon>Platyhelminthes</taxon>
        <taxon>Monogenea</taxon>
        <taxon>Monopisthocotylea</taxon>
        <taxon>Dactylogyridea</taxon>
        <taxon>Ancyrocephalidae</taxon>
        <taxon>Cichlidogyrus</taxon>
    </lineage>
</organism>
<dbReference type="Proteomes" id="UP001626550">
    <property type="component" value="Unassembled WGS sequence"/>
</dbReference>
<reference evidence="1 2" key="1">
    <citation type="submission" date="2024-11" db="EMBL/GenBank/DDBJ databases">
        <title>Adaptive evolution of stress response genes in parasites aligns with host niche diversity.</title>
        <authorList>
            <person name="Hahn C."/>
            <person name="Resl P."/>
        </authorList>
    </citation>
    <scope>NUCLEOTIDE SEQUENCE [LARGE SCALE GENOMIC DNA]</scope>
    <source>
        <strain evidence="1">EGGRZ-B1_66</strain>
        <tissue evidence="1">Body</tissue>
    </source>
</reference>
<name>A0ABD2PIF1_9PLAT</name>